<feature type="domain" description="Reverse transcriptase" evidence="1">
    <location>
        <begin position="87"/>
        <end position="318"/>
    </location>
</feature>
<dbReference type="RefSeq" id="WP_109894971.1">
    <property type="nucleotide sequence ID" value="NZ_CP029550.1"/>
</dbReference>
<dbReference type="Pfam" id="PF00078">
    <property type="entry name" value="RVT_1"/>
    <property type="match status" value="1"/>
</dbReference>
<dbReference type="PROSITE" id="PS50878">
    <property type="entry name" value="RT_POL"/>
    <property type="match status" value="1"/>
</dbReference>
<dbReference type="Proteomes" id="UP000245926">
    <property type="component" value="Chromosome"/>
</dbReference>
<sequence length="412" mass="45917">MNQARINSAEQRAQHLLGSEFAGVVRDHAERHEENLRRVAKAAESDNRRKIREAQNVVLTSFSSKLVCLVRAIKKHPDLTAGWVYETAAGLSAYKDPEEPVRTWAQPKSSGEGWRPVCEFGPKRRALQLLAGDVLTAMHGVEPTDYLTKGRGADIASDHITSLVEAGYPYFVLADIKDCFRSVQHESLRDLLGLPQQVIETCLLIGPGVPLLSLYPQGDIPHSVFDGAVRQGLPQGSRSSNLVMSLLLGPTLRSITSADRIIVHGDDIAVAAHSEEGGKALQIALSAALEQHPAGPFRLKRCEVANIHAGFDFLKYRHRWDPFTGAVKRRPAAKSYYRFYQRVITTVQTEPVAQAIKEIGPYRRYWIKAFPRWKQTPASKVLMQQELEDLVRSQAPGKWARLQRGRAPGGWK</sequence>
<accession>A0A2U8WCC7</accession>
<dbReference type="OrthoDB" id="9793236at2"/>
<proteinExistence type="predicted"/>
<dbReference type="AlphaFoldDB" id="A0A2U8WCC7"/>
<evidence type="ECO:0000313" key="2">
    <source>
        <dbReference type="EMBL" id="AWN43815.1"/>
    </source>
</evidence>
<reference evidence="3" key="1">
    <citation type="submission" date="2018-05" db="EMBL/GenBank/DDBJ databases">
        <title>Complete Genome Sequence of Methylobacterium sp. 17SD2-17.</title>
        <authorList>
            <person name="Srinivasan S."/>
        </authorList>
    </citation>
    <scope>NUCLEOTIDE SEQUENCE [LARGE SCALE GENOMIC DNA]</scope>
    <source>
        <strain evidence="3">17SD2-17</strain>
    </source>
</reference>
<dbReference type="EMBL" id="CP029550">
    <property type="protein sequence ID" value="AWN43815.1"/>
    <property type="molecule type" value="Genomic_DNA"/>
</dbReference>
<organism evidence="2 3">
    <name type="scientific">Methylobacterium durans</name>
    <dbReference type="NCBI Taxonomy" id="2202825"/>
    <lineage>
        <taxon>Bacteria</taxon>
        <taxon>Pseudomonadati</taxon>
        <taxon>Pseudomonadota</taxon>
        <taxon>Alphaproteobacteria</taxon>
        <taxon>Hyphomicrobiales</taxon>
        <taxon>Methylobacteriaceae</taxon>
        <taxon>Methylobacterium</taxon>
    </lineage>
</organism>
<dbReference type="KEGG" id="mets:DK389_28965"/>
<evidence type="ECO:0000259" key="1">
    <source>
        <dbReference type="PROSITE" id="PS50878"/>
    </source>
</evidence>
<name>A0A2U8WCC7_9HYPH</name>
<dbReference type="SUPFAM" id="SSF56672">
    <property type="entry name" value="DNA/RNA polymerases"/>
    <property type="match status" value="1"/>
</dbReference>
<keyword evidence="3" id="KW-1185">Reference proteome</keyword>
<dbReference type="InterPro" id="IPR043502">
    <property type="entry name" value="DNA/RNA_pol_sf"/>
</dbReference>
<gene>
    <name evidence="2" type="ORF">DK389_28965</name>
</gene>
<protein>
    <recommendedName>
        <fullName evidence="1">Reverse transcriptase domain-containing protein</fullName>
    </recommendedName>
</protein>
<evidence type="ECO:0000313" key="3">
    <source>
        <dbReference type="Proteomes" id="UP000245926"/>
    </source>
</evidence>
<dbReference type="InterPro" id="IPR000477">
    <property type="entry name" value="RT_dom"/>
</dbReference>